<dbReference type="AlphaFoldDB" id="A0A4R6JYP4"/>
<evidence type="ECO:0000313" key="3">
    <source>
        <dbReference type="Proteomes" id="UP000294901"/>
    </source>
</evidence>
<name>A0A4R6JYP4_9ACTN</name>
<sequence>MHMHWCGKRSNVSLMLEVTRDVPHPTPGIQEAVVHPSTQLTSGSLAANGIIYLALAGMCLLVALQQAKHFIAPVAPLIRAVTAAATIVFCVGAALVLLVAALVSGR</sequence>
<protein>
    <submittedName>
        <fullName evidence="2">Uncharacterized protein</fullName>
    </submittedName>
</protein>
<accession>A0A4R6JYP4</accession>
<keyword evidence="1" id="KW-1133">Transmembrane helix</keyword>
<reference evidence="2 3" key="1">
    <citation type="submission" date="2019-03" db="EMBL/GenBank/DDBJ databases">
        <title>Sequencing the genomes of 1000 actinobacteria strains.</title>
        <authorList>
            <person name="Klenk H.-P."/>
        </authorList>
    </citation>
    <scope>NUCLEOTIDE SEQUENCE [LARGE SCALE GENOMIC DNA]</scope>
    <source>
        <strain evidence="2 3">DSM 43805</strain>
    </source>
</reference>
<dbReference type="Proteomes" id="UP000294901">
    <property type="component" value="Unassembled WGS sequence"/>
</dbReference>
<keyword evidence="1" id="KW-0812">Transmembrane</keyword>
<gene>
    <name evidence="2" type="ORF">C8E87_5240</name>
</gene>
<comment type="caution">
    <text evidence="2">The sequence shown here is derived from an EMBL/GenBank/DDBJ whole genome shotgun (WGS) entry which is preliminary data.</text>
</comment>
<evidence type="ECO:0000313" key="2">
    <source>
        <dbReference type="EMBL" id="TDO41507.1"/>
    </source>
</evidence>
<keyword evidence="1" id="KW-0472">Membrane</keyword>
<proteinExistence type="predicted"/>
<evidence type="ECO:0000256" key="1">
    <source>
        <dbReference type="SAM" id="Phobius"/>
    </source>
</evidence>
<keyword evidence="3" id="KW-1185">Reference proteome</keyword>
<organism evidence="2 3">
    <name type="scientific">Paractinoplanes brasiliensis</name>
    <dbReference type="NCBI Taxonomy" id="52695"/>
    <lineage>
        <taxon>Bacteria</taxon>
        <taxon>Bacillati</taxon>
        <taxon>Actinomycetota</taxon>
        <taxon>Actinomycetes</taxon>
        <taxon>Micromonosporales</taxon>
        <taxon>Micromonosporaceae</taxon>
        <taxon>Paractinoplanes</taxon>
    </lineage>
</organism>
<dbReference type="EMBL" id="SNWR01000001">
    <property type="protein sequence ID" value="TDO41507.1"/>
    <property type="molecule type" value="Genomic_DNA"/>
</dbReference>
<feature type="transmembrane region" description="Helical" evidence="1">
    <location>
        <begin position="76"/>
        <end position="103"/>
    </location>
</feature>
<feature type="transmembrane region" description="Helical" evidence="1">
    <location>
        <begin position="45"/>
        <end position="64"/>
    </location>
</feature>